<feature type="signal peptide" evidence="1">
    <location>
        <begin position="1"/>
        <end position="16"/>
    </location>
</feature>
<dbReference type="Proteomes" id="UP001139409">
    <property type="component" value="Unassembled WGS sequence"/>
</dbReference>
<evidence type="ECO:0000313" key="4">
    <source>
        <dbReference type="Proteomes" id="UP001139409"/>
    </source>
</evidence>
<dbReference type="SUPFAM" id="SSF54427">
    <property type="entry name" value="NTF2-like"/>
    <property type="match status" value="1"/>
</dbReference>
<dbReference type="EMBL" id="JAIXNE010000001">
    <property type="protein sequence ID" value="MCA6074319.1"/>
    <property type="molecule type" value="Genomic_DNA"/>
</dbReference>
<dbReference type="RefSeq" id="WP_225697414.1">
    <property type="nucleotide sequence ID" value="NZ_JAIXNE010000001.1"/>
</dbReference>
<feature type="domain" description="DUF4440" evidence="2">
    <location>
        <begin position="39"/>
        <end position="148"/>
    </location>
</feature>
<proteinExistence type="predicted"/>
<dbReference type="InterPro" id="IPR032710">
    <property type="entry name" value="NTF2-like_dom_sf"/>
</dbReference>
<dbReference type="InterPro" id="IPR027843">
    <property type="entry name" value="DUF4440"/>
</dbReference>
<accession>A0A9X1HL83</accession>
<evidence type="ECO:0000256" key="1">
    <source>
        <dbReference type="SAM" id="SignalP"/>
    </source>
</evidence>
<dbReference type="AlphaFoldDB" id="A0A9X1HL83"/>
<sequence>MKNTILSLLLILPLLAAGQNTDDLYNTLRAQDSLLFDVGFNTCDVEIFERLVADDFEFYHDQSGITPDKASFIKGTREGLCKLDYQPIRQLDAGSLKVFPLKNNGVLYGALQTGSHRFYAKKGDEPLVLTSSALFDHLWMLEDGEWKLKRVISYAHVPAWK</sequence>
<feature type="chain" id="PRO_5040898579" evidence="1">
    <location>
        <begin position="17"/>
        <end position="161"/>
    </location>
</feature>
<evidence type="ECO:0000259" key="2">
    <source>
        <dbReference type="Pfam" id="PF14534"/>
    </source>
</evidence>
<dbReference type="Pfam" id="PF14534">
    <property type="entry name" value="DUF4440"/>
    <property type="match status" value="1"/>
</dbReference>
<name>A0A9X1HL83_9BACT</name>
<gene>
    <name evidence="3" type="ORF">LDX50_05535</name>
</gene>
<organism evidence="3 4">
    <name type="scientific">Fulvivirga sedimenti</name>
    <dbReference type="NCBI Taxonomy" id="2879465"/>
    <lineage>
        <taxon>Bacteria</taxon>
        <taxon>Pseudomonadati</taxon>
        <taxon>Bacteroidota</taxon>
        <taxon>Cytophagia</taxon>
        <taxon>Cytophagales</taxon>
        <taxon>Fulvivirgaceae</taxon>
        <taxon>Fulvivirga</taxon>
    </lineage>
</organism>
<comment type="caution">
    <text evidence="3">The sequence shown here is derived from an EMBL/GenBank/DDBJ whole genome shotgun (WGS) entry which is preliminary data.</text>
</comment>
<evidence type="ECO:0000313" key="3">
    <source>
        <dbReference type="EMBL" id="MCA6074319.1"/>
    </source>
</evidence>
<dbReference type="Gene3D" id="3.10.450.50">
    <property type="match status" value="1"/>
</dbReference>
<keyword evidence="1" id="KW-0732">Signal</keyword>
<protein>
    <submittedName>
        <fullName evidence="3">Nuclear transport factor 2 family protein</fullName>
    </submittedName>
</protein>
<reference evidence="3" key="1">
    <citation type="submission" date="2021-09" db="EMBL/GenBank/DDBJ databases">
        <title>Fulvivirga sp. isolated from coastal sediment.</title>
        <authorList>
            <person name="Yu H."/>
        </authorList>
    </citation>
    <scope>NUCLEOTIDE SEQUENCE</scope>
    <source>
        <strain evidence="3">1062</strain>
    </source>
</reference>
<keyword evidence="4" id="KW-1185">Reference proteome</keyword>